<evidence type="ECO:0000313" key="3">
    <source>
        <dbReference type="Proteomes" id="UP000199421"/>
    </source>
</evidence>
<evidence type="ECO:0000313" key="2">
    <source>
        <dbReference type="EMBL" id="SEK98752.1"/>
    </source>
</evidence>
<dbReference type="AlphaFoldDB" id="A0A1H7LIF6"/>
<feature type="transmembrane region" description="Helical" evidence="1">
    <location>
        <begin position="12"/>
        <end position="35"/>
    </location>
</feature>
<keyword evidence="3" id="KW-1185">Reference proteome</keyword>
<proteinExistence type="predicted"/>
<evidence type="ECO:0000256" key="1">
    <source>
        <dbReference type="SAM" id="Phobius"/>
    </source>
</evidence>
<dbReference type="STRING" id="407022.SAMN05661044_01683"/>
<dbReference type="Proteomes" id="UP000199421">
    <property type="component" value="Unassembled WGS sequence"/>
</dbReference>
<reference evidence="3" key="1">
    <citation type="submission" date="2016-10" db="EMBL/GenBank/DDBJ databases">
        <authorList>
            <person name="Varghese N."/>
            <person name="Submissions S."/>
        </authorList>
    </citation>
    <scope>NUCLEOTIDE SEQUENCE [LARGE SCALE GENOMIC DNA]</scope>
    <source>
        <strain evidence="3">DSM 18733</strain>
    </source>
</reference>
<organism evidence="2 3">
    <name type="scientific">Olivibacter domesticus</name>
    <name type="common">Pseudosphingobacterium domesticum</name>
    <dbReference type="NCBI Taxonomy" id="407022"/>
    <lineage>
        <taxon>Bacteria</taxon>
        <taxon>Pseudomonadati</taxon>
        <taxon>Bacteroidota</taxon>
        <taxon>Sphingobacteriia</taxon>
        <taxon>Sphingobacteriales</taxon>
        <taxon>Sphingobacteriaceae</taxon>
        <taxon>Olivibacter</taxon>
    </lineage>
</organism>
<sequence>MNKFFRALIAGFTAKKLGGGCLSTIIIFVIVYYALGYCS</sequence>
<dbReference type="EMBL" id="FOAF01000001">
    <property type="protein sequence ID" value="SEK98752.1"/>
    <property type="molecule type" value="Genomic_DNA"/>
</dbReference>
<keyword evidence="1" id="KW-0812">Transmembrane</keyword>
<accession>A0A1H7LIF6</accession>
<keyword evidence="1" id="KW-1133">Transmembrane helix</keyword>
<protein>
    <submittedName>
        <fullName evidence="2">Uncharacterized protein</fullName>
    </submittedName>
</protein>
<keyword evidence="1" id="KW-0472">Membrane</keyword>
<gene>
    <name evidence="2" type="ORF">SAMN05661044_01683</name>
</gene>
<name>A0A1H7LIF6_OLID1</name>